<keyword evidence="2" id="KW-0472">Membrane</keyword>
<evidence type="ECO:0000313" key="4">
    <source>
        <dbReference type="Proteomes" id="UP001374579"/>
    </source>
</evidence>
<name>A0AAN9C0N8_9CAEN</name>
<proteinExistence type="predicted"/>
<organism evidence="3 4">
    <name type="scientific">Littorina saxatilis</name>
    <dbReference type="NCBI Taxonomy" id="31220"/>
    <lineage>
        <taxon>Eukaryota</taxon>
        <taxon>Metazoa</taxon>
        <taxon>Spiralia</taxon>
        <taxon>Lophotrochozoa</taxon>
        <taxon>Mollusca</taxon>
        <taxon>Gastropoda</taxon>
        <taxon>Caenogastropoda</taxon>
        <taxon>Littorinimorpha</taxon>
        <taxon>Littorinoidea</taxon>
        <taxon>Littorinidae</taxon>
        <taxon>Littorina</taxon>
    </lineage>
</organism>
<sequence>MSDNGGGSPGADTAVLVDTLVQIQHGIPEAQGKEIRTQDEPRPNNDDWTQSRNWVSFDDITIAQPIGEEDQLQAKTAQDNDLSCLRPPPQAASVPKGEITGVHHPGRGVAMMQGHPTAQPYPAYGSGTPHGSYNPQLHSHAALHAANTYSVTQAVEPVQWLPGDSDRCHAAIRQYTVCTTSQNLQMNEMRTLNNVPVVEQPQPVEKGWGGGMSPAKPPSNAYLFFTIIAAFLSIFCCLCTGVAALVVAIQAALKRTEGKNTEARQKLVFSLGLVVASLFIFAPTITVIILTST</sequence>
<evidence type="ECO:0000256" key="2">
    <source>
        <dbReference type="SAM" id="Phobius"/>
    </source>
</evidence>
<feature type="region of interest" description="Disordered" evidence="1">
    <location>
        <begin position="27"/>
        <end position="53"/>
    </location>
</feature>
<accession>A0AAN9C0N8</accession>
<keyword evidence="2" id="KW-1133">Transmembrane helix</keyword>
<keyword evidence="2" id="KW-0812">Transmembrane</keyword>
<feature type="transmembrane region" description="Helical" evidence="2">
    <location>
        <begin position="267"/>
        <end position="290"/>
    </location>
</feature>
<reference evidence="3 4" key="1">
    <citation type="submission" date="2024-02" db="EMBL/GenBank/DDBJ databases">
        <title>Chromosome-scale genome assembly of the rough periwinkle Littorina saxatilis.</title>
        <authorList>
            <person name="De Jode A."/>
            <person name="Faria R."/>
            <person name="Formenti G."/>
            <person name="Sims Y."/>
            <person name="Smith T.P."/>
            <person name="Tracey A."/>
            <person name="Wood J.M.D."/>
            <person name="Zagrodzka Z.B."/>
            <person name="Johannesson K."/>
            <person name="Butlin R.K."/>
            <person name="Leder E.H."/>
        </authorList>
    </citation>
    <scope>NUCLEOTIDE SEQUENCE [LARGE SCALE GENOMIC DNA]</scope>
    <source>
        <strain evidence="3">Snail1</strain>
        <tissue evidence="3">Muscle</tissue>
    </source>
</reference>
<protein>
    <submittedName>
        <fullName evidence="3">Uncharacterized protein</fullName>
    </submittedName>
</protein>
<dbReference type="AlphaFoldDB" id="A0AAN9C0N8"/>
<dbReference type="EMBL" id="JBAMIC010000001">
    <property type="protein sequence ID" value="KAK7115146.1"/>
    <property type="molecule type" value="Genomic_DNA"/>
</dbReference>
<feature type="transmembrane region" description="Helical" evidence="2">
    <location>
        <begin position="222"/>
        <end position="247"/>
    </location>
</feature>
<gene>
    <name evidence="3" type="ORF">V1264_001075</name>
</gene>
<dbReference type="Proteomes" id="UP001374579">
    <property type="component" value="Unassembled WGS sequence"/>
</dbReference>
<comment type="caution">
    <text evidence="3">The sequence shown here is derived from an EMBL/GenBank/DDBJ whole genome shotgun (WGS) entry which is preliminary data.</text>
</comment>
<evidence type="ECO:0000313" key="3">
    <source>
        <dbReference type="EMBL" id="KAK7115146.1"/>
    </source>
</evidence>
<feature type="compositionally biased region" description="Basic and acidic residues" evidence="1">
    <location>
        <begin position="31"/>
        <end position="45"/>
    </location>
</feature>
<evidence type="ECO:0000256" key="1">
    <source>
        <dbReference type="SAM" id="MobiDB-lite"/>
    </source>
</evidence>
<keyword evidence="4" id="KW-1185">Reference proteome</keyword>